<feature type="binding site" evidence="10 11">
    <location>
        <position position="211"/>
    </location>
    <ligand>
        <name>[2Fe-2S] cluster</name>
        <dbReference type="ChEBI" id="CHEBI:190135"/>
    </ligand>
</feature>
<organism evidence="13 14">
    <name type="scientific">Methanococcoides methylutens</name>
    <dbReference type="NCBI Taxonomy" id="2226"/>
    <lineage>
        <taxon>Archaea</taxon>
        <taxon>Methanobacteriati</taxon>
        <taxon>Methanobacteriota</taxon>
        <taxon>Stenosarchaea group</taxon>
        <taxon>Methanomicrobia</taxon>
        <taxon>Methanosarcinales</taxon>
        <taxon>Methanosarcinaceae</taxon>
        <taxon>Methanococcoides</taxon>
    </lineage>
</organism>
<evidence type="ECO:0000313" key="13">
    <source>
        <dbReference type="EMBL" id="KGK97963.1"/>
    </source>
</evidence>
<dbReference type="PIRSF" id="PIRSF006816">
    <property type="entry name" value="Cyc3_hyd_g"/>
    <property type="match status" value="1"/>
</dbReference>
<evidence type="ECO:0000256" key="2">
    <source>
        <dbReference type="ARBA" id="ARBA00022630"/>
    </source>
</evidence>
<dbReference type="CDD" id="cd06220">
    <property type="entry name" value="DHOD_e_trans_like2"/>
    <property type="match status" value="1"/>
</dbReference>
<evidence type="ECO:0000256" key="8">
    <source>
        <dbReference type="ARBA" id="ARBA00023004"/>
    </source>
</evidence>
<dbReference type="GO" id="GO:0050660">
    <property type="term" value="F:flavin adenine dinucleotide binding"/>
    <property type="evidence" value="ECO:0007669"/>
    <property type="project" value="InterPro"/>
</dbReference>
<protein>
    <recommendedName>
        <fullName evidence="10">Probable dihydroorotate dehydrogenase B (NAD(+)), electron transfer subunit</fullName>
    </recommendedName>
    <alternativeName>
        <fullName evidence="10">Dihydroorotate oxidase B, electron transfer subunit</fullName>
    </alternativeName>
</protein>
<dbReference type="Gene3D" id="2.40.30.10">
    <property type="entry name" value="Translation factors"/>
    <property type="match status" value="1"/>
</dbReference>
<comment type="cofactor">
    <cofactor evidence="11">
        <name>[2Fe-2S] cluster</name>
        <dbReference type="ChEBI" id="CHEBI:190135"/>
    </cofactor>
    <text evidence="11">Binds 1 [2Fe-2S] cluster per subunit.</text>
</comment>
<dbReference type="Pfam" id="PF10418">
    <property type="entry name" value="DHODB_Fe-S_bind"/>
    <property type="match status" value="1"/>
</dbReference>
<dbReference type="OrthoDB" id="35401at2157"/>
<evidence type="ECO:0000259" key="12">
    <source>
        <dbReference type="PROSITE" id="PS51384"/>
    </source>
</evidence>
<evidence type="ECO:0000256" key="4">
    <source>
        <dbReference type="ARBA" id="ARBA00022723"/>
    </source>
</evidence>
<dbReference type="EMBL" id="JRHO01000014">
    <property type="protein sequence ID" value="KGK97963.1"/>
    <property type="molecule type" value="Genomic_DNA"/>
</dbReference>
<dbReference type="Proteomes" id="UP000029859">
    <property type="component" value="Unassembled WGS sequence"/>
</dbReference>
<keyword evidence="9 10" id="KW-0411">Iron-sulfur</keyword>
<feature type="binding site" evidence="10 11">
    <location>
        <position position="216"/>
    </location>
    <ligand>
        <name>[2Fe-2S] cluster</name>
        <dbReference type="ChEBI" id="CHEBI:190135"/>
    </ligand>
</feature>
<dbReference type="SUPFAM" id="SSF63380">
    <property type="entry name" value="Riboflavin synthase domain-like"/>
    <property type="match status" value="1"/>
</dbReference>
<gene>
    <name evidence="10" type="primary">pyrK</name>
    <name evidence="13" type="ORF">LI82_09435</name>
</gene>
<feature type="binding site" evidence="10 11">
    <location>
        <position position="219"/>
    </location>
    <ligand>
        <name>[2Fe-2S] cluster</name>
        <dbReference type="ChEBI" id="CHEBI:190135"/>
    </ligand>
</feature>
<dbReference type="InterPro" id="IPR017927">
    <property type="entry name" value="FAD-bd_FR_type"/>
</dbReference>
<evidence type="ECO:0000256" key="11">
    <source>
        <dbReference type="PIRSR" id="PIRSR006816-2"/>
    </source>
</evidence>
<dbReference type="PROSITE" id="PS51384">
    <property type="entry name" value="FAD_FR"/>
    <property type="match status" value="1"/>
</dbReference>
<keyword evidence="14" id="KW-1185">Reference proteome</keyword>
<keyword evidence="2 10" id="KW-0285">Flavoprotein</keyword>
<dbReference type="RefSeq" id="WP_048195147.1">
    <property type="nucleotide sequence ID" value="NZ_CAAGSM010000001.1"/>
</dbReference>
<dbReference type="GO" id="GO:0051537">
    <property type="term" value="F:2 iron, 2 sulfur cluster binding"/>
    <property type="evidence" value="ECO:0007669"/>
    <property type="project" value="UniProtKB-KW"/>
</dbReference>
<evidence type="ECO:0000256" key="6">
    <source>
        <dbReference type="ARBA" id="ARBA00022975"/>
    </source>
</evidence>
<dbReference type="Gene3D" id="3.40.50.80">
    <property type="entry name" value="Nucleotide-binding domain of ferredoxin-NADP reductase (FNR) module"/>
    <property type="match status" value="1"/>
</dbReference>
<dbReference type="GO" id="GO:0046872">
    <property type="term" value="F:metal ion binding"/>
    <property type="evidence" value="ECO:0007669"/>
    <property type="project" value="UniProtKB-KW"/>
</dbReference>
<reference evidence="13 14" key="1">
    <citation type="submission" date="2014-09" db="EMBL/GenBank/DDBJ databases">
        <title>Draft genome sequence of an obligately methylotrophic methanogen, Methanococcoides methylutens, isolated from marine sediment.</title>
        <authorList>
            <person name="Guan Y."/>
            <person name="Ngugi D.K."/>
            <person name="Blom J."/>
            <person name="Ali S."/>
            <person name="Ferry J.G."/>
            <person name="Stingl U."/>
        </authorList>
    </citation>
    <scope>NUCLEOTIDE SEQUENCE [LARGE SCALE GENOMIC DNA]</scope>
    <source>
        <strain evidence="13 14">DSM 2657</strain>
    </source>
</reference>
<evidence type="ECO:0000256" key="10">
    <source>
        <dbReference type="HAMAP-Rule" id="MF_01211"/>
    </source>
</evidence>
<comment type="subunit">
    <text evidence="10">Heterotetramer of 2 PyrK and 2 PyrD type B subunits.</text>
</comment>
<dbReference type="PANTHER" id="PTHR43513">
    <property type="entry name" value="DIHYDROOROTATE DEHYDROGENASE B (NAD(+)), ELECTRON TRANSFER SUBUNIT"/>
    <property type="match status" value="1"/>
</dbReference>
<evidence type="ECO:0000256" key="9">
    <source>
        <dbReference type="ARBA" id="ARBA00023014"/>
    </source>
</evidence>
<feature type="domain" description="FAD-binding FR-type" evidence="12">
    <location>
        <begin position="1"/>
        <end position="89"/>
    </location>
</feature>
<dbReference type="UniPathway" id="UPA00070">
    <property type="reaction ID" value="UER00945"/>
</dbReference>
<keyword evidence="7 10" id="KW-0249">Electron transport</keyword>
<comment type="similarity">
    <text evidence="10">Belongs to the PyrK family.</text>
</comment>
<keyword evidence="5 10" id="KW-0274">FAD</keyword>
<dbReference type="InterPro" id="IPR019480">
    <property type="entry name" value="Dihydroorotate_DH_Fe-S-bd"/>
</dbReference>
<keyword evidence="4 10" id="KW-0479">Metal-binding</keyword>
<evidence type="ECO:0000256" key="1">
    <source>
        <dbReference type="ARBA" id="ARBA00022448"/>
    </source>
</evidence>
<dbReference type="PANTHER" id="PTHR43513:SF3">
    <property type="entry name" value="DIHYDROOROTATE DEHYDROGENASE B (NAD(+)), ELECTRON TRANSFER SUBUNIT-RELATED"/>
    <property type="match status" value="1"/>
</dbReference>
<dbReference type="SUPFAM" id="SSF52343">
    <property type="entry name" value="Ferredoxin reductase-like, C-terminal NADP-linked domain"/>
    <property type="match status" value="1"/>
</dbReference>
<evidence type="ECO:0000256" key="3">
    <source>
        <dbReference type="ARBA" id="ARBA00022714"/>
    </source>
</evidence>
<dbReference type="InterPro" id="IPR039261">
    <property type="entry name" value="FNR_nucleotide-bd"/>
</dbReference>
<dbReference type="NCBIfam" id="NF000796">
    <property type="entry name" value="PRK00054.1-1"/>
    <property type="match status" value="1"/>
</dbReference>
<comment type="cofactor">
    <cofactor evidence="10">
        <name>[2Fe-2S] cluster</name>
        <dbReference type="ChEBI" id="CHEBI:190135"/>
    </cofactor>
    <text evidence="10">Binds 1 [2Fe-2S] cluster per subunit.</text>
</comment>
<comment type="function">
    <text evidence="10">Responsible for channeling the electrons from the oxidation of dihydroorotate from the FMN redox center in the PyrD type B subunit to the ultimate electron acceptor NAD(+).</text>
</comment>
<dbReference type="InterPro" id="IPR023455">
    <property type="entry name" value="Dihydroorotate_DHASE_ETsu"/>
</dbReference>
<comment type="caution">
    <text evidence="13">The sequence shown here is derived from an EMBL/GenBank/DDBJ whole genome shotgun (WGS) entry which is preliminary data.</text>
</comment>
<proteinExistence type="inferred from homology"/>
<dbReference type="GO" id="GO:0009055">
    <property type="term" value="F:electron transfer activity"/>
    <property type="evidence" value="ECO:0007669"/>
    <property type="project" value="UniProtKB-UniRule"/>
</dbReference>
<evidence type="ECO:0000256" key="7">
    <source>
        <dbReference type="ARBA" id="ARBA00022982"/>
    </source>
</evidence>
<name>A0A099T1F6_METMT</name>
<keyword evidence="3 10" id="KW-0001">2Fe-2S</keyword>
<accession>A0A099T1F6</accession>
<dbReference type="HAMAP" id="MF_01211">
    <property type="entry name" value="DHODB_Fe_S_bind"/>
    <property type="match status" value="1"/>
</dbReference>
<evidence type="ECO:0000256" key="5">
    <source>
        <dbReference type="ARBA" id="ARBA00022827"/>
    </source>
</evidence>
<keyword evidence="8 10" id="KW-0408">Iron</keyword>
<dbReference type="InterPro" id="IPR050353">
    <property type="entry name" value="PyrK_electron_transfer"/>
</dbReference>
<dbReference type="GO" id="GO:0016491">
    <property type="term" value="F:oxidoreductase activity"/>
    <property type="evidence" value="ECO:0007669"/>
    <property type="project" value="InterPro"/>
</dbReference>
<dbReference type="AlphaFoldDB" id="A0A099T1F6"/>
<feature type="binding site" evidence="10 11">
    <location>
        <position position="229"/>
    </location>
    <ligand>
        <name>[2Fe-2S] cluster</name>
        <dbReference type="ChEBI" id="CHEBI:190135"/>
    </ligand>
</feature>
<keyword evidence="1 10" id="KW-0813">Transport</keyword>
<comment type="cofactor">
    <cofactor evidence="10">
        <name>FAD</name>
        <dbReference type="ChEBI" id="CHEBI:57692"/>
    </cofactor>
    <text evidence="10">Binds 1 FAD per subunit.</text>
</comment>
<evidence type="ECO:0000313" key="14">
    <source>
        <dbReference type="Proteomes" id="UP000029859"/>
    </source>
</evidence>
<dbReference type="InterPro" id="IPR017938">
    <property type="entry name" value="Riboflavin_synthase-like_b-brl"/>
</dbReference>
<sequence length="259" mass="27939">MRPINSKITKIVEETPSIRTFRFDTSLDDAQPGQFVMVWVRGVDEVPMGCSFKNGITVQKVGDATSRLFEMKEGDSVGLRGPFGKGFTLPAKDENILIIAGGVGVAPLGPLADEAISLGAKITTILGARTASELVFEKRFSEAGEVHLTTDDGSAGTCGFVTTVLADVDVSVYDRICVCGPEIMMFNVLKMLEEKGAHERAEFSLHRYFKCAIGVCGACCMDHEGLRVCKDGPVLNGSLLLDSEFGNYKRSSSSQRVKV</sequence>
<dbReference type="InterPro" id="IPR012165">
    <property type="entry name" value="Cyt_c3_hydrogenase_gsu"/>
</dbReference>
<dbReference type="GO" id="GO:0044205">
    <property type="term" value="P:'de novo' UMP biosynthetic process"/>
    <property type="evidence" value="ECO:0007669"/>
    <property type="project" value="UniProtKB-UniRule"/>
</dbReference>
<comment type="pathway">
    <text evidence="10">Pyrimidine metabolism; UMP biosynthesis via de novo pathway; orotate from (S)-dihydroorotate (NAD(+) route): step 1/1.</text>
</comment>
<keyword evidence="6 10" id="KW-0665">Pyrimidine biosynthesis</keyword>